<proteinExistence type="predicted"/>
<protein>
    <submittedName>
        <fullName evidence="1">Uncharacterized protein</fullName>
    </submittedName>
</protein>
<sequence length="136" mass="15392">MSNKQEVTQVSINRVVICDYCGEYAKLTTGVQLYPHRKDLSGLFFWACDPCGAFVGCHKNSDAVPLGRLANTELRAAKRLAHAAFDPVWQGGEMHRRDAYSWLAEQLSIPESKCHIGMFDVTMCRKVIDLMKNRKK</sequence>
<name>A0A7U4K1U4_YEREN</name>
<organism evidence="1 2">
    <name type="scientific">Yersinia enterocolitica LC20</name>
    <dbReference type="NCBI Taxonomy" id="1443113"/>
    <lineage>
        <taxon>Bacteria</taxon>
        <taxon>Pseudomonadati</taxon>
        <taxon>Pseudomonadota</taxon>
        <taxon>Gammaproteobacteria</taxon>
        <taxon>Enterobacterales</taxon>
        <taxon>Yersiniaceae</taxon>
        <taxon>Yersinia</taxon>
    </lineage>
</organism>
<gene>
    <name evidence="1" type="ORF">LC20_03285</name>
</gene>
<dbReference type="Proteomes" id="UP000230961">
    <property type="component" value="Chromosome"/>
</dbReference>
<dbReference type="KEGG" id="yel:LC20_03285"/>
<accession>A0A7U4K1U4</accession>
<reference evidence="1 2" key="1">
    <citation type="submission" date="2017-11" db="EMBL/GenBank/DDBJ databases">
        <title>The complete genome sequence and comparative genome analysis of Yersinia enterocolitica strain LC20.</title>
        <authorList>
            <person name="Shi G."/>
            <person name="Su M."/>
            <person name="Liang J."/>
            <person name="Gu W."/>
            <person name="Xiao Y."/>
            <person name="Zhang Z."/>
            <person name="Qiu H."/>
            <person name="Duan R."/>
            <person name="Zhang Z."/>
            <person name="Li Y."/>
            <person name="Zhang X."/>
            <person name="Ling Y."/>
            <person name="Song L."/>
            <person name="Chen M."/>
            <person name="Zhao Y."/>
            <person name="Wu J."/>
            <person name="Jing H."/>
            <person name="Xiao J."/>
            <person name="Wang X."/>
        </authorList>
    </citation>
    <scope>NUCLEOTIDE SEQUENCE [LARGE SCALE GENOMIC DNA]</scope>
    <source>
        <strain evidence="1 2">LC20</strain>
    </source>
</reference>
<evidence type="ECO:0000313" key="1">
    <source>
        <dbReference type="EMBL" id="AHM74538.2"/>
    </source>
</evidence>
<dbReference type="AlphaFoldDB" id="A0A7U4K1U4"/>
<dbReference type="Pfam" id="PF11672">
    <property type="entry name" value="DUF3268"/>
    <property type="match status" value="1"/>
</dbReference>
<dbReference type="EMBL" id="CP007448">
    <property type="protein sequence ID" value="AHM74538.2"/>
    <property type="molecule type" value="Genomic_DNA"/>
</dbReference>
<evidence type="ECO:0000313" key="2">
    <source>
        <dbReference type="Proteomes" id="UP000230961"/>
    </source>
</evidence>
<dbReference type="InterPro" id="IPR021686">
    <property type="entry name" value="DUF3268"/>
</dbReference>